<dbReference type="RefSeq" id="XP_014144210.1">
    <property type="nucleotide sequence ID" value="XM_014288735.1"/>
</dbReference>
<reference evidence="1 2" key="1">
    <citation type="submission" date="2011-02" db="EMBL/GenBank/DDBJ databases">
        <title>The Genome Sequence of Sphaeroforma arctica JP610.</title>
        <authorList>
            <consortium name="The Broad Institute Genome Sequencing Platform"/>
            <person name="Russ C."/>
            <person name="Cuomo C."/>
            <person name="Young S.K."/>
            <person name="Zeng Q."/>
            <person name="Gargeya S."/>
            <person name="Alvarado L."/>
            <person name="Berlin A."/>
            <person name="Chapman S.B."/>
            <person name="Chen Z."/>
            <person name="Freedman E."/>
            <person name="Gellesch M."/>
            <person name="Goldberg J."/>
            <person name="Griggs A."/>
            <person name="Gujja S."/>
            <person name="Heilman E."/>
            <person name="Heiman D."/>
            <person name="Howarth C."/>
            <person name="Mehta T."/>
            <person name="Neiman D."/>
            <person name="Pearson M."/>
            <person name="Roberts A."/>
            <person name="Saif S."/>
            <person name="Shea T."/>
            <person name="Shenoy N."/>
            <person name="Sisk P."/>
            <person name="Stolte C."/>
            <person name="Sykes S."/>
            <person name="White J."/>
            <person name="Yandava C."/>
            <person name="Burger G."/>
            <person name="Gray M.W."/>
            <person name="Holland P.W.H."/>
            <person name="King N."/>
            <person name="Lang F.B.F."/>
            <person name="Roger A.J."/>
            <person name="Ruiz-Trillo I."/>
            <person name="Haas B."/>
            <person name="Nusbaum C."/>
            <person name="Birren B."/>
        </authorList>
    </citation>
    <scope>NUCLEOTIDE SEQUENCE [LARGE SCALE GENOMIC DNA]</scope>
    <source>
        <strain evidence="1 2">JP610</strain>
    </source>
</reference>
<dbReference type="Proteomes" id="UP000054560">
    <property type="component" value="Unassembled WGS sequence"/>
</dbReference>
<protein>
    <recommendedName>
        <fullName evidence="3">Anaphase-promoting complex subunit 4 WD40 domain-containing protein</fullName>
    </recommendedName>
</protein>
<evidence type="ECO:0008006" key="3">
    <source>
        <dbReference type="Google" id="ProtNLM"/>
    </source>
</evidence>
<dbReference type="EMBL" id="KQ251532">
    <property type="protein sequence ID" value="KNC70308.1"/>
    <property type="molecule type" value="Genomic_DNA"/>
</dbReference>
<dbReference type="GeneID" id="25917672"/>
<proteinExistence type="predicted"/>
<evidence type="ECO:0000313" key="1">
    <source>
        <dbReference type="EMBL" id="KNC70308.1"/>
    </source>
</evidence>
<sequence>MSSGETYFKTPLFPDKLETCLNIPNAKVASFNRRGTMLAVGSSVGMIE</sequence>
<name>A0A0L0F2A4_9EUKA</name>
<feature type="non-terminal residue" evidence="1">
    <location>
        <position position="48"/>
    </location>
</feature>
<gene>
    <name evidence="1" type="ORF">SARC_17168</name>
</gene>
<keyword evidence="2" id="KW-1185">Reference proteome</keyword>
<evidence type="ECO:0000313" key="2">
    <source>
        <dbReference type="Proteomes" id="UP000054560"/>
    </source>
</evidence>
<accession>A0A0L0F2A4</accession>
<dbReference type="AlphaFoldDB" id="A0A0L0F2A4"/>
<organism evidence="1 2">
    <name type="scientific">Sphaeroforma arctica JP610</name>
    <dbReference type="NCBI Taxonomy" id="667725"/>
    <lineage>
        <taxon>Eukaryota</taxon>
        <taxon>Ichthyosporea</taxon>
        <taxon>Ichthyophonida</taxon>
        <taxon>Sphaeroforma</taxon>
    </lineage>
</organism>